<name>A0A9D5CJR1_9LILI</name>
<comment type="caution">
    <text evidence="1">The sequence shown here is derived from an EMBL/GenBank/DDBJ whole genome shotgun (WGS) entry which is preliminary data.</text>
</comment>
<dbReference type="CDD" id="cd00167">
    <property type="entry name" value="SANT"/>
    <property type="match status" value="1"/>
</dbReference>
<evidence type="ECO:0000313" key="2">
    <source>
        <dbReference type="Proteomes" id="UP001085076"/>
    </source>
</evidence>
<gene>
    <name evidence="1" type="ORF">J5N97_016295</name>
</gene>
<reference evidence="1" key="1">
    <citation type="submission" date="2021-03" db="EMBL/GenBank/DDBJ databases">
        <authorList>
            <person name="Li Z."/>
            <person name="Yang C."/>
        </authorList>
    </citation>
    <scope>NUCLEOTIDE SEQUENCE</scope>
    <source>
        <strain evidence="1">Dzin_1.0</strain>
        <tissue evidence="1">Leaf</tissue>
    </source>
</reference>
<dbReference type="InterPro" id="IPR009057">
    <property type="entry name" value="Homeodomain-like_sf"/>
</dbReference>
<organism evidence="1 2">
    <name type="scientific">Dioscorea zingiberensis</name>
    <dbReference type="NCBI Taxonomy" id="325984"/>
    <lineage>
        <taxon>Eukaryota</taxon>
        <taxon>Viridiplantae</taxon>
        <taxon>Streptophyta</taxon>
        <taxon>Embryophyta</taxon>
        <taxon>Tracheophyta</taxon>
        <taxon>Spermatophyta</taxon>
        <taxon>Magnoliopsida</taxon>
        <taxon>Liliopsida</taxon>
        <taxon>Dioscoreales</taxon>
        <taxon>Dioscoreaceae</taxon>
        <taxon>Dioscorea</taxon>
    </lineage>
</organism>
<dbReference type="PANTHER" id="PTHR14000:SF6">
    <property type="entry name" value="OS02G0631200 PROTEIN"/>
    <property type="match status" value="1"/>
</dbReference>
<dbReference type="Proteomes" id="UP001085076">
    <property type="component" value="Miscellaneous, Linkage group lg04"/>
</dbReference>
<dbReference type="Pfam" id="PF12579">
    <property type="entry name" value="DUF3755"/>
    <property type="match status" value="1"/>
</dbReference>
<dbReference type="Gene3D" id="1.10.10.60">
    <property type="entry name" value="Homeodomain-like"/>
    <property type="match status" value="1"/>
</dbReference>
<sequence>MSADSNMSFHQGFVPSPMYNSRLVSFQSGATNSMAGIVPVGLNNSGPISSTVTGMRLVGNPSMIPNSLSVIQSGCSSSNNLLDSVPCLKHDTGLVVEWTLEEQAKLKQGLIKYANEPNIMKYIKIASFLPDKTVRDVALRCRWMMKKDICKRRKAEDSYLGKKIKDRKEKMVDSSPKMNVCPVQSNNIPAYSQLMHQIPQNQFLYEAPVIDSVIRNLLDENGRILGQITANLASFKIQDNLRLFYHMRNNTGTILTRMSEMPGVMSRMPPLPVTINEELLSNILPGVFLPRMPGGNHFKQDPSY</sequence>
<keyword evidence="2" id="KW-1185">Reference proteome</keyword>
<dbReference type="PANTHER" id="PTHR14000">
    <property type="entry name" value="FINGER CCCH DOMAIN PROTEIN, PUTATIVE (DUF3755)-RELATED"/>
    <property type="match status" value="1"/>
</dbReference>
<dbReference type="InterPro" id="IPR001005">
    <property type="entry name" value="SANT/Myb"/>
</dbReference>
<evidence type="ECO:0000313" key="1">
    <source>
        <dbReference type="EMBL" id="KAJ0974330.1"/>
    </source>
</evidence>
<dbReference type="EMBL" id="JAGGNH010000004">
    <property type="protein sequence ID" value="KAJ0974330.1"/>
    <property type="molecule type" value="Genomic_DNA"/>
</dbReference>
<proteinExistence type="predicted"/>
<protein>
    <submittedName>
        <fullName evidence="1">Uncharacterized protein</fullName>
    </submittedName>
</protein>
<dbReference type="InterPro" id="IPR022228">
    <property type="entry name" value="DUF3755"/>
</dbReference>
<reference evidence="1" key="2">
    <citation type="journal article" date="2022" name="Hortic Res">
        <title>The genome of Dioscorea zingiberensis sheds light on the biosynthesis, origin and evolution of the medicinally important diosgenin saponins.</title>
        <authorList>
            <person name="Li Y."/>
            <person name="Tan C."/>
            <person name="Li Z."/>
            <person name="Guo J."/>
            <person name="Li S."/>
            <person name="Chen X."/>
            <person name="Wang C."/>
            <person name="Dai X."/>
            <person name="Yang H."/>
            <person name="Song W."/>
            <person name="Hou L."/>
            <person name="Xu J."/>
            <person name="Tong Z."/>
            <person name="Xu A."/>
            <person name="Yuan X."/>
            <person name="Wang W."/>
            <person name="Yang Q."/>
            <person name="Chen L."/>
            <person name="Sun Z."/>
            <person name="Wang K."/>
            <person name="Pan B."/>
            <person name="Chen J."/>
            <person name="Bao Y."/>
            <person name="Liu F."/>
            <person name="Qi X."/>
            <person name="Gang D.R."/>
            <person name="Wen J."/>
            <person name="Li J."/>
        </authorList>
    </citation>
    <scope>NUCLEOTIDE SEQUENCE</scope>
    <source>
        <strain evidence="1">Dzin_1.0</strain>
    </source>
</reference>
<dbReference type="OrthoDB" id="19768at2759"/>
<dbReference type="AlphaFoldDB" id="A0A9D5CJR1"/>
<accession>A0A9D5CJR1</accession>
<dbReference type="SUPFAM" id="SSF46689">
    <property type="entry name" value="Homeodomain-like"/>
    <property type="match status" value="1"/>
</dbReference>